<sequence length="65" mass="7438">MNKTGSIKRALSTNHKPEPPVRRRLAESTTLATPLIIYCSSFVSSSVWVPIFLARHWNTERQRIS</sequence>
<evidence type="ECO:0000256" key="2">
    <source>
        <dbReference type="SAM" id="Phobius"/>
    </source>
</evidence>
<evidence type="ECO:0000313" key="3">
    <source>
        <dbReference type="WBParaSite" id="MCU_001476-RA"/>
    </source>
</evidence>
<keyword evidence="2" id="KW-0812">Transmembrane</keyword>
<dbReference type="AlphaFoldDB" id="A0A5K3ENE8"/>
<proteinExistence type="predicted"/>
<name>A0A5K3ENE8_MESCO</name>
<accession>A0A5K3ENE8</accession>
<feature type="region of interest" description="Disordered" evidence="1">
    <location>
        <begin position="1"/>
        <end position="24"/>
    </location>
</feature>
<keyword evidence="2" id="KW-0472">Membrane</keyword>
<reference evidence="3" key="1">
    <citation type="submission" date="2019-11" db="UniProtKB">
        <authorList>
            <consortium name="WormBaseParasite"/>
        </authorList>
    </citation>
    <scope>IDENTIFICATION</scope>
</reference>
<evidence type="ECO:0000256" key="1">
    <source>
        <dbReference type="SAM" id="MobiDB-lite"/>
    </source>
</evidence>
<feature type="transmembrane region" description="Helical" evidence="2">
    <location>
        <begin position="35"/>
        <end position="54"/>
    </location>
</feature>
<organism evidence="3">
    <name type="scientific">Mesocestoides corti</name>
    <name type="common">Flatworm</name>
    <dbReference type="NCBI Taxonomy" id="53468"/>
    <lineage>
        <taxon>Eukaryota</taxon>
        <taxon>Metazoa</taxon>
        <taxon>Spiralia</taxon>
        <taxon>Lophotrochozoa</taxon>
        <taxon>Platyhelminthes</taxon>
        <taxon>Cestoda</taxon>
        <taxon>Eucestoda</taxon>
        <taxon>Cyclophyllidea</taxon>
        <taxon>Mesocestoididae</taxon>
        <taxon>Mesocestoides</taxon>
    </lineage>
</organism>
<keyword evidence="2" id="KW-1133">Transmembrane helix</keyword>
<feature type="compositionally biased region" description="Basic and acidic residues" evidence="1">
    <location>
        <begin position="15"/>
        <end position="24"/>
    </location>
</feature>
<protein>
    <submittedName>
        <fullName evidence="3">Uncharacterized protein</fullName>
    </submittedName>
</protein>
<dbReference type="WBParaSite" id="MCU_001476-RA">
    <property type="protein sequence ID" value="MCU_001476-RA"/>
    <property type="gene ID" value="MCU_001476"/>
</dbReference>